<feature type="non-terminal residue" evidence="2">
    <location>
        <position position="1"/>
    </location>
</feature>
<comment type="caution">
    <text evidence="2">The sequence shown here is derived from an EMBL/GenBank/DDBJ whole genome shotgun (WGS) entry which is preliminary data.</text>
</comment>
<evidence type="ECO:0000313" key="2">
    <source>
        <dbReference type="EMBL" id="KAH9319404.1"/>
    </source>
</evidence>
<reference evidence="2 3" key="1">
    <citation type="journal article" date="2021" name="Nat. Plants">
        <title>The Taxus genome provides insights into paclitaxel biosynthesis.</title>
        <authorList>
            <person name="Xiong X."/>
            <person name="Gou J."/>
            <person name="Liao Q."/>
            <person name="Li Y."/>
            <person name="Zhou Q."/>
            <person name="Bi G."/>
            <person name="Li C."/>
            <person name="Du R."/>
            <person name="Wang X."/>
            <person name="Sun T."/>
            <person name="Guo L."/>
            <person name="Liang H."/>
            <person name="Lu P."/>
            <person name="Wu Y."/>
            <person name="Zhang Z."/>
            <person name="Ro D.K."/>
            <person name="Shang Y."/>
            <person name="Huang S."/>
            <person name="Yan J."/>
        </authorList>
    </citation>
    <scope>NUCLEOTIDE SEQUENCE [LARGE SCALE GENOMIC DNA]</scope>
    <source>
        <strain evidence="2">Ta-2019</strain>
    </source>
</reference>
<evidence type="ECO:0000313" key="3">
    <source>
        <dbReference type="Proteomes" id="UP000824469"/>
    </source>
</evidence>
<feature type="non-terminal residue" evidence="2">
    <location>
        <position position="75"/>
    </location>
</feature>
<protein>
    <submittedName>
        <fullName evidence="2">Uncharacterized protein</fullName>
    </submittedName>
</protein>
<gene>
    <name evidence="2" type="ORF">KI387_021173</name>
</gene>
<name>A0AA38G9J2_TAXCH</name>
<feature type="compositionally biased region" description="Polar residues" evidence="1">
    <location>
        <begin position="13"/>
        <end position="32"/>
    </location>
</feature>
<dbReference type="Proteomes" id="UP000824469">
    <property type="component" value="Unassembled WGS sequence"/>
</dbReference>
<evidence type="ECO:0000256" key="1">
    <source>
        <dbReference type="SAM" id="MobiDB-lite"/>
    </source>
</evidence>
<keyword evidence="3" id="KW-1185">Reference proteome</keyword>
<organism evidence="2 3">
    <name type="scientific">Taxus chinensis</name>
    <name type="common">Chinese yew</name>
    <name type="synonym">Taxus wallichiana var. chinensis</name>
    <dbReference type="NCBI Taxonomy" id="29808"/>
    <lineage>
        <taxon>Eukaryota</taxon>
        <taxon>Viridiplantae</taxon>
        <taxon>Streptophyta</taxon>
        <taxon>Embryophyta</taxon>
        <taxon>Tracheophyta</taxon>
        <taxon>Spermatophyta</taxon>
        <taxon>Pinopsida</taxon>
        <taxon>Pinidae</taxon>
        <taxon>Conifers II</taxon>
        <taxon>Cupressales</taxon>
        <taxon>Taxaceae</taxon>
        <taxon>Taxus</taxon>
    </lineage>
</organism>
<dbReference type="AlphaFoldDB" id="A0AA38G9J2"/>
<proteinExistence type="predicted"/>
<sequence length="75" mass="8265">RSQRVGQLLEATSVGSERSSHQDQQQAEQPQVSAMRGVAMTAVRGAATVNGAATSVSNERRRRHQRRQREEQPPA</sequence>
<feature type="region of interest" description="Disordered" evidence="1">
    <location>
        <begin position="1"/>
        <end position="75"/>
    </location>
</feature>
<dbReference type="EMBL" id="JAHRHJ020000004">
    <property type="protein sequence ID" value="KAH9319404.1"/>
    <property type="molecule type" value="Genomic_DNA"/>
</dbReference>
<accession>A0AA38G9J2</accession>